<dbReference type="Pfam" id="PF13564">
    <property type="entry name" value="DoxX_2"/>
    <property type="match status" value="1"/>
</dbReference>
<dbReference type="RefSeq" id="WP_035756348.1">
    <property type="nucleotide sequence ID" value="NZ_JRNH01000020.1"/>
</dbReference>
<evidence type="ECO:0000256" key="1">
    <source>
        <dbReference type="ARBA" id="ARBA00004141"/>
    </source>
</evidence>
<evidence type="ECO:0000256" key="2">
    <source>
        <dbReference type="ARBA" id="ARBA00022692"/>
    </source>
</evidence>
<keyword evidence="3 5" id="KW-1133">Transmembrane helix</keyword>
<comment type="subcellular location">
    <subcellularLocation>
        <location evidence="1">Membrane</location>
        <topology evidence="1">Multi-pass membrane protein</topology>
    </subcellularLocation>
</comment>
<evidence type="ECO:0000313" key="6">
    <source>
        <dbReference type="EMBL" id="KGF20185.1"/>
    </source>
</evidence>
<dbReference type="Proteomes" id="UP000053528">
    <property type="component" value="Unassembled WGS sequence"/>
</dbReference>
<keyword evidence="2 5" id="KW-0812">Transmembrane</keyword>
<dbReference type="EMBL" id="JRNH01000020">
    <property type="protein sequence ID" value="KGF20185.1"/>
    <property type="molecule type" value="Genomic_DNA"/>
</dbReference>
<proteinExistence type="predicted"/>
<feature type="transmembrane region" description="Helical" evidence="5">
    <location>
        <begin position="71"/>
        <end position="91"/>
    </location>
</feature>
<dbReference type="AlphaFoldDB" id="A0A095YCK2"/>
<feature type="transmembrane region" description="Helical" evidence="5">
    <location>
        <begin position="45"/>
        <end position="65"/>
    </location>
</feature>
<evidence type="ECO:0000313" key="7">
    <source>
        <dbReference type="Proteomes" id="UP000053528"/>
    </source>
</evidence>
<gene>
    <name evidence="6" type="ORF">HMPREF2128_06575</name>
</gene>
<dbReference type="GO" id="GO:0016020">
    <property type="term" value="C:membrane"/>
    <property type="evidence" value="ECO:0007669"/>
    <property type="project" value="UniProtKB-SubCell"/>
</dbReference>
<feature type="transmembrane region" description="Helical" evidence="5">
    <location>
        <begin position="6"/>
        <end position="24"/>
    </location>
</feature>
<evidence type="ECO:0000256" key="4">
    <source>
        <dbReference type="ARBA" id="ARBA00023136"/>
    </source>
</evidence>
<feature type="transmembrane region" description="Helical" evidence="5">
    <location>
        <begin position="98"/>
        <end position="117"/>
    </location>
</feature>
<name>A0A095YCK2_9MICC</name>
<reference evidence="6 7" key="1">
    <citation type="submission" date="2014-07" db="EMBL/GenBank/DDBJ databases">
        <authorList>
            <person name="McCorrison J."/>
            <person name="Sanka R."/>
            <person name="Torralba M."/>
            <person name="Gillis M."/>
            <person name="Haft D.H."/>
            <person name="Methe B."/>
            <person name="Sutton G."/>
            <person name="Nelson K.E."/>
        </authorList>
    </citation>
    <scope>NUCLEOTIDE SEQUENCE [LARGE SCALE GENOMIC DNA]</scope>
    <source>
        <strain evidence="6 7">DNF00011</strain>
    </source>
</reference>
<evidence type="ECO:0000256" key="5">
    <source>
        <dbReference type="SAM" id="Phobius"/>
    </source>
</evidence>
<evidence type="ECO:0000256" key="3">
    <source>
        <dbReference type="ARBA" id="ARBA00022989"/>
    </source>
</evidence>
<sequence length="118" mass="12657">MILIPSSWLPPALLAAVLLIDIALSIRPVQFIRNCLHGVRFPEEWWWSLLVIKALATAGLIAGIWMPGLAFAANSGVIAYFLCAAIAHIRAKATGSAFWINCLGMLALSCATLALSLI</sequence>
<accession>A0A095YCK2</accession>
<comment type="caution">
    <text evidence="6">The sequence shown here is derived from an EMBL/GenBank/DDBJ whole genome shotgun (WGS) entry which is preliminary data.</text>
</comment>
<dbReference type="InterPro" id="IPR032808">
    <property type="entry name" value="DoxX"/>
</dbReference>
<keyword evidence="4 5" id="KW-0472">Membrane</keyword>
<organism evidence="6 7">
    <name type="scientific">Pseudoglutamicibacter albus DNF00011</name>
    <dbReference type="NCBI Taxonomy" id="1401063"/>
    <lineage>
        <taxon>Bacteria</taxon>
        <taxon>Bacillati</taxon>
        <taxon>Actinomycetota</taxon>
        <taxon>Actinomycetes</taxon>
        <taxon>Micrococcales</taxon>
        <taxon>Micrococcaceae</taxon>
        <taxon>Pseudoglutamicibacter</taxon>
    </lineage>
</organism>
<protein>
    <submittedName>
        <fullName evidence="6">Membrane protein</fullName>
    </submittedName>
</protein>